<keyword evidence="1" id="KW-0812">Transmembrane</keyword>
<dbReference type="KEGG" id="tje:TJEJU_2515"/>
<organism evidence="2 3">
    <name type="scientific">Tenacibaculum jejuense</name>
    <dbReference type="NCBI Taxonomy" id="584609"/>
    <lineage>
        <taxon>Bacteria</taxon>
        <taxon>Pseudomonadati</taxon>
        <taxon>Bacteroidota</taxon>
        <taxon>Flavobacteriia</taxon>
        <taxon>Flavobacteriales</taxon>
        <taxon>Flavobacteriaceae</taxon>
        <taxon>Tenacibaculum</taxon>
    </lineage>
</organism>
<dbReference type="EMBL" id="LT899436">
    <property type="protein sequence ID" value="SNR16199.1"/>
    <property type="molecule type" value="Genomic_DNA"/>
</dbReference>
<gene>
    <name evidence="2" type="ORF">TJEJU_2515</name>
</gene>
<dbReference type="InterPro" id="IPR057695">
    <property type="entry name" value="DUF7935"/>
</dbReference>
<dbReference type="OrthoDB" id="1493032at2"/>
<name>A0A238UAK6_9FLAO</name>
<feature type="transmembrane region" description="Helical" evidence="1">
    <location>
        <begin position="12"/>
        <end position="30"/>
    </location>
</feature>
<dbReference type="AlphaFoldDB" id="A0A238UAK6"/>
<evidence type="ECO:0000313" key="3">
    <source>
        <dbReference type="Proteomes" id="UP000215214"/>
    </source>
</evidence>
<dbReference type="RefSeq" id="WP_095072570.1">
    <property type="nucleotide sequence ID" value="NZ_LT899436.1"/>
</dbReference>
<evidence type="ECO:0000256" key="1">
    <source>
        <dbReference type="SAM" id="Phobius"/>
    </source>
</evidence>
<keyword evidence="1" id="KW-1133">Transmembrane helix</keyword>
<dbReference type="Proteomes" id="UP000215214">
    <property type="component" value="Chromosome TJEJU"/>
</dbReference>
<keyword evidence="3" id="KW-1185">Reference proteome</keyword>
<accession>A0A238UAK6</accession>
<protein>
    <submittedName>
        <fullName evidence="2">Uncharacterized protein</fullName>
    </submittedName>
</protein>
<sequence>MEDKLIEGFAYALPALVAGGVAYLMFSSFLQRDENEKKHEALVTKKKESLPIKLQAYERLLLFCERINPAKLLTRVNPIGDDVNSYVHLLLANIEQEYEHNLVQQIYVHEDAWKAVVGSKLAIANKIRTTAENSNNAKELRENLLIDYAQVESPTETAIAIIKQQVKKLI</sequence>
<dbReference type="Pfam" id="PF25589">
    <property type="entry name" value="DUF7935"/>
    <property type="match status" value="1"/>
</dbReference>
<proteinExistence type="predicted"/>
<reference evidence="2 3" key="1">
    <citation type="submission" date="2017-07" db="EMBL/GenBank/DDBJ databases">
        <authorList>
            <person name="Sun Z.S."/>
            <person name="Albrecht U."/>
            <person name="Echele G."/>
            <person name="Lee C.C."/>
        </authorList>
    </citation>
    <scope>NUCLEOTIDE SEQUENCE [LARGE SCALE GENOMIC DNA]</scope>
    <source>
        <strain evidence="3">type strain: KCTC 22618</strain>
    </source>
</reference>
<keyword evidence="1" id="KW-0472">Membrane</keyword>
<evidence type="ECO:0000313" key="2">
    <source>
        <dbReference type="EMBL" id="SNR16199.1"/>
    </source>
</evidence>